<reference evidence="2" key="1">
    <citation type="journal article" date="2023" name="Front. Mar. Sci.">
        <title>A new Merluccius polli reference genome to investigate the effects of global change in West African waters.</title>
        <authorList>
            <person name="Mateo J.L."/>
            <person name="Blanco-Fernandez C."/>
            <person name="Garcia-Vazquez E."/>
            <person name="Machado-Schiaffino G."/>
        </authorList>
    </citation>
    <scope>NUCLEOTIDE SEQUENCE</scope>
    <source>
        <strain evidence="2">C29</strain>
        <tissue evidence="2">Fin</tissue>
    </source>
</reference>
<dbReference type="InterPro" id="IPR011010">
    <property type="entry name" value="DNA_brk_join_enz"/>
</dbReference>
<gene>
    <name evidence="2" type="ORF">N1851_023531</name>
</gene>
<dbReference type="GO" id="GO:0003677">
    <property type="term" value="F:DNA binding"/>
    <property type="evidence" value="ECO:0007669"/>
    <property type="project" value="UniProtKB-KW"/>
</dbReference>
<keyword evidence="3" id="KW-1185">Reference proteome</keyword>
<dbReference type="Proteomes" id="UP001174136">
    <property type="component" value="Unassembled WGS sequence"/>
</dbReference>
<dbReference type="PANTHER" id="PTHR35617">
    <property type="entry name" value="PHAGE_INTEGRASE DOMAIN-CONTAINING PROTEIN"/>
    <property type="match status" value="1"/>
</dbReference>
<protein>
    <submittedName>
        <fullName evidence="2">Uncharacterized protein</fullName>
    </submittedName>
</protein>
<dbReference type="AlphaFoldDB" id="A0AA47MG10"/>
<evidence type="ECO:0000313" key="3">
    <source>
        <dbReference type="Proteomes" id="UP001174136"/>
    </source>
</evidence>
<dbReference type="SUPFAM" id="SSF47823">
    <property type="entry name" value="lambda integrase-like, N-terminal domain"/>
    <property type="match status" value="1"/>
</dbReference>
<comment type="caution">
    <text evidence="2">The sequence shown here is derived from an EMBL/GenBank/DDBJ whole genome shotgun (WGS) entry which is preliminary data.</text>
</comment>
<name>A0AA47MG10_MERPO</name>
<accession>A0AA47MG10</accession>
<dbReference type="InterPro" id="IPR010998">
    <property type="entry name" value="Integrase_recombinase_N"/>
</dbReference>
<evidence type="ECO:0000313" key="2">
    <source>
        <dbReference type="EMBL" id="KAK0139587.1"/>
    </source>
</evidence>
<dbReference type="Gene3D" id="1.10.150.130">
    <property type="match status" value="1"/>
</dbReference>
<dbReference type="SUPFAM" id="SSF56349">
    <property type="entry name" value="DNA breaking-rejoining enzymes"/>
    <property type="match status" value="1"/>
</dbReference>
<keyword evidence="1" id="KW-0238">DNA-binding</keyword>
<dbReference type="EMBL" id="JAOPHQ010004333">
    <property type="protein sequence ID" value="KAK0139587.1"/>
    <property type="molecule type" value="Genomic_DNA"/>
</dbReference>
<evidence type="ECO:0000256" key="1">
    <source>
        <dbReference type="ARBA" id="ARBA00023125"/>
    </source>
</evidence>
<proteinExistence type="predicted"/>
<sequence>MILRFLQSLLEKKLSASTLRVYVAAISSRHIKVDSQTVGSHSLVTRFLKGAQRRNPPRAVRVPSWDLPLVLGALRLPPFEPLDQAPLKWLSAKIAFLLAIASAKRASELHALSVSEQCIRWNSDGTGVALWPNPSFFPRGAHYNQVIELAAYGPSHPPDEEASSAELLCPVRALRCYIQETAGFRQSDGLFVCYGGPRKGQALSRQRLSKWVVEVIEEAYKSRGLPLPLNIRGHSTRRWRPQGQCSCSPRSGCSCFSGTLRTFLIGEDRIPRDYVGNSHPVLSTASGGQ</sequence>
<organism evidence="2 3">
    <name type="scientific">Merluccius polli</name>
    <name type="common">Benguela hake</name>
    <name type="synonym">Merluccius cadenati</name>
    <dbReference type="NCBI Taxonomy" id="89951"/>
    <lineage>
        <taxon>Eukaryota</taxon>
        <taxon>Metazoa</taxon>
        <taxon>Chordata</taxon>
        <taxon>Craniata</taxon>
        <taxon>Vertebrata</taxon>
        <taxon>Euteleostomi</taxon>
        <taxon>Actinopterygii</taxon>
        <taxon>Neopterygii</taxon>
        <taxon>Teleostei</taxon>
        <taxon>Neoteleostei</taxon>
        <taxon>Acanthomorphata</taxon>
        <taxon>Zeiogadaria</taxon>
        <taxon>Gadariae</taxon>
        <taxon>Gadiformes</taxon>
        <taxon>Gadoidei</taxon>
        <taxon>Merlucciidae</taxon>
        <taxon>Merluccius</taxon>
    </lineage>
</organism>
<dbReference type="PANTHER" id="PTHR35617:SF3">
    <property type="entry name" value="CORE-BINDING (CB) DOMAIN-CONTAINING PROTEIN"/>
    <property type="match status" value="1"/>
</dbReference>